<dbReference type="GO" id="GO:0003779">
    <property type="term" value="F:actin binding"/>
    <property type="evidence" value="ECO:0007669"/>
    <property type="project" value="InterPro"/>
</dbReference>
<reference evidence="4" key="1">
    <citation type="submission" date="2022-07" db="EMBL/GenBank/DDBJ databases">
        <title>Phylogenomic reconstructions and comparative analyses of Kickxellomycotina fungi.</title>
        <authorList>
            <person name="Reynolds N.K."/>
            <person name="Stajich J.E."/>
            <person name="Barry K."/>
            <person name="Grigoriev I.V."/>
            <person name="Crous P."/>
            <person name="Smith M.E."/>
        </authorList>
    </citation>
    <scope>NUCLEOTIDE SEQUENCE</scope>
    <source>
        <strain evidence="4">NBRC 32514</strain>
    </source>
</reference>
<evidence type="ECO:0000313" key="5">
    <source>
        <dbReference type="Proteomes" id="UP001149813"/>
    </source>
</evidence>
<dbReference type="PIRSF" id="PIRSF001788">
    <property type="entry name" value="GMF-beta"/>
    <property type="match status" value="1"/>
</dbReference>
<dbReference type="InterPro" id="IPR029006">
    <property type="entry name" value="ADF-H/Gelsolin-like_dom_sf"/>
</dbReference>
<dbReference type="GO" id="GO:0034316">
    <property type="term" value="P:negative regulation of Arp2/3 complex-mediated actin nucleation"/>
    <property type="evidence" value="ECO:0007669"/>
    <property type="project" value="TreeGrafter"/>
</dbReference>
<evidence type="ECO:0000256" key="2">
    <source>
        <dbReference type="PIRNR" id="PIRNR001788"/>
    </source>
</evidence>
<keyword evidence="2" id="KW-0963">Cytoplasm</keyword>
<dbReference type="GO" id="GO:0071846">
    <property type="term" value="P:actin filament debranching"/>
    <property type="evidence" value="ECO:0007669"/>
    <property type="project" value="InterPro"/>
</dbReference>
<evidence type="ECO:0000259" key="3">
    <source>
        <dbReference type="PROSITE" id="PS51263"/>
    </source>
</evidence>
<dbReference type="SUPFAM" id="SSF55753">
    <property type="entry name" value="Actin depolymerizing proteins"/>
    <property type="match status" value="1"/>
</dbReference>
<evidence type="ECO:0000313" key="4">
    <source>
        <dbReference type="EMBL" id="KAJ1720188.1"/>
    </source>
</evidence>
<organism evidence="4 5">
    <name type="scientific">Coemansia erecta</name>
    <dbReference type="NCBI Taxonomy" id="147472"/>
    <lineage>
        <taxon>Eukaryota</taxon>
        <taxon>Fungi</taxon>
        <taxon>Fungi incertae sedis</taxon>
        <taxon>Zoopagomycota</taxon>
        <taxon>Kickxellomycotina</taxon>
        <taxon>Kickxellomycetes</taxon>
        <taxon>Kickxellales</taxon>
        <taxon>Kickxellaceae</taxon>
        <taxon>Coemansia</taxon>
    </lineage>
</organism>
<evidence type="ECO:0000256" key="1">
    <source>
        <dbReference type="ARBA" id="ARBA00010055"/>
    </source>
</evidence>
<comment type="subcellular location">
    <subcellularLocation>
        <location evidence="2">Cytoplasm</location>
    </subcellularLocation>
    <subcellularLocation>
        <location evidence="2">Nucleus</location>
    </subcellularLocation>
</comment>
<dbReference type="GO" id="GO:0005634">
    <property type="term" value="C:nucleus"/>
    <property type="evidence" value="ECO:0007669"/>
    <property type="project" value="UniProtKB-SubCell"/>
</dbReference>
<keyword evidence="5" id="KW-1185">Reference proteome</keyword>
<accession>A0A9W7XXF3</accession>
<dbReference type="InterPro" id="IPR002108">
    <property type="entry name" value="ADF-H"/>
</dbReference>
<comment type="similarity">
    <text evidence="1 2">Belongs to the actin-binding proteins ADF family. GMF subfamily.</text>
</comment>
<dbReference type="Pfam" id="PF00241">
    <property type="entry name" value="Cofilin_ADF"/>
    <property type="match status" value="1"/>
</dbReference>
<dbReference type="PANTHER" id="PTHR11249:SF2">
    <property type="entry name" value="GLIA MATURATION FACTOR"/>
    <property type="match status" value="1"/>
</dbReference>
<protein>
    <recommendedName>
        <fullName evidence="3">ADF-H domain-containing protein</fullName>
    </recommendedName>
</protein>
<proteinExistence type="inferred from homology"/>
<dbReference type="AlphaFoldDB" id="A0A9W7XXF3"/>
<dbReference type="PANTHER" id="PTHR11249">
    <property type="entry name" value="GLIAL FACTOR NATURATION FACTOR"/>
    <property type="match status" value="1"/>
</dbReference>
<dbReference type="OrthoDB" id="3919494at2759"/>
<feature type="domain" description="ADF-H" evidence="3">
    <location>
        <begin position="3"/>
        <end position="145"/>
    </location>
</feature>
<dbReference type="InterPro" id="IPR011171">
    <property type="entry name" value="GMF"/>
</dbReference>
<dbReference type="GO" id="GO:0071933">
    <property type="term" value="F:Arp2/3 complex binding"/>
    <property type="evidence" value="ECO:0007669"/>
    <property type="project" value="InterPro"/>
</dbReference>
<dbReference type="EMBL" id="JANBOJ010000286">
    <property type="protein sequence ID" value="KAJ1720188.1"/>
    <property type="molecule type" value="Genomic_DNA"/>
</dbReference>
<dbReference type="Gene3D" id="3.40.20.10">
    <property type="entry name" value="Severin"/>
    <property type="match status" value="1"/>
</dbReference>
<keyword evidence="2" id="KW-0539">Nucleus</keyword>
<gene>
    <name evidence="4" type="ORF">LPJ53_005161</name>
</gene>
<name>A0A9W7XXF3_9FUNG</name>
<sequence length="145" mass="16519">MASVTCKISQSVVDDIKKLRFSTPSQTSSSGPASTFKAYVALINSEQTVVKEELDDVTDFDSLVDELPDHSPRYVVVSYKKVHPDQRVSYPLVFIYYCPETAAPQQRMLYASTQQLFEAENKLGKSLLLQRKEELTQTWLDESRF</sequence>
<dbReference type="PROSITE" id="PS51263">
    <property type="entry name" value="ADF_H"/>
    <property type="match status" value="1"/>
</dbReference>
<comment type="caution">
    <text evidence="4">The sequence shown here is derived from an EMBL/GenBank/DDBJ whole genome shotgun (WGS) entry which is preliminary data.</text>
</comment>
<dbReference type="SMART" id="SM00102">
    <property type="entry name" value="ADF"/>
    <property type="match status" value="1"/>
</dbReference>
<dbReference type="GO" id="GO:0030864">
    <property type="term" value="C:cortical actin cytoskeleton"/>
    <property type="evidence" value="ECO:0007669"/>
    <property type="project" value="TreeGrafter"/>
</dbReference>
<dbReference type="Proteomes" id="UP001149813">
    <property type="component" value="Unassembled WGS sequence"/>
</dbReference>